<feature type="transmembrane region" description="Helical" evidence="1">
    <location>
        <begin position="70"/>
        <end position="99"/>
    </location>
</feature>
<evidence type="ECO:0000313" key="2">
    <source>
        <dbReference type="EMBL" id="GAH29390.1"/>
    </source>
</evidence>
<keyword evidence="1" id="KW-1133">Transmembrane helix</keyword>
<feature type="transmembrane region" description="Helical" evidence="1">
    <location>
        <begin position="45"/>
        <end position="64"/>
    </location>
</feature>
<protein>
    <recommendedName>
        <fullName evidence="3">Histidine kinase N-terminal 7TM region domain-containing protein</fullName>
    </recommendedName>
</protein>
<feature type="transmembrane region" description="Helical" evidence="1">
    <location>
        <begin position="186"/>
        <end position="204"/>
    </location>
</feature>
<gene>
    <name evidence="2" type="ORF">S03H2_03122</name>
</gene>
<dbReference type="EMBL" id="BARU01001121">
    <property type="protein sequence ID" value="GAH29390.1"/>
    <property type="molecule type" value="Genomic_DNA"/>
</dbReference>
<keyword evidence="1" id="KW-0472">Membrane</keyword>
<evidence type="ECO:0008006" key="3">
    <source>
        <dbReference type="Google" id="ProtNLM"/>
    </source>
</evidence>
<proteinExistence type="predicted"/>
<accession>X1FA04</accession>
<feature type="transmembrane region" description="Helical" evidence="1">
    <location>
        <begin position="111"/>
        <end position="130"/>
    </location>
</feature>
<feature type="transmembrane region" description="Helical" evidence="1">
    <location>
        <begin position="150"/>
        <end position="174"/>
    </location>
</feature>
<dbReference type="AlphaFoldDB" id="X1FA04"/>
<comment type="caution">
    <text evidence="2">The sequence shown here is derived from an EMBL/GenBank/DDBJ whole genome shotgun (WGS) entry which is preliminary data.</text>
</comment>
<organism evidence="2">
    <name type="scientific">marine sediment metagenome</name>
    <dbReference type="NCBI Taxonomy" id="412755"/>
    <lineage>
        <taxon>unclassified sequences</taxon>
        <taxon>metagenomes</taxon>
        <taxon>ecological metagenomes</taxon>
    </lineage>
</organism>
<reference evidence="2" key="1">
    <citation type="journal article" date="2014" name="Front. Microbiol.">
        <title>High frequency of phylogenetically diverse reductive dehalogenase-homologous genes in deep subseafloor sedimentary metagenomes.</title>
        <authorList>
            <person name="Kawai M."/>
            <person name="Futagami T."/>
            <person name="Toyoda A."/>
            <person name="Takaki Y."/>
            <person name="Nishi S."/>
            <person name="Hori S."/>
            <person name="Arai W."/>
            <person name="Tsubouchi T."/>
            <person name="Morono Y."/>
            <person name="Uchiyama I."/>
            <person name="Ito T."/>
            <person name="Fujiyama A."/>
            <person name="Inagaki F."/>
            <person name="Takami H."/>
        </authorList>
    </citation>
    <scope>NUCLEOTIDE SEQUENCE</scope>
    <source>
        <strain evidence="2">Expedition CK06-06</strain>
    </source>
</reference>
<evidence type="ECO:0000256" key="1">
    <source>
        <dbReference type="SAM" id="Phobius"/>
    </source>
</evidence>
<feature type="transmembrane region" description="Helical" evidence="1">
    <location>
        <begin position="216"/>
        <end position="239"/>
    </location>
</feature>
<sequence>MAEFQYDIVRILQVYLVQGLVFLFFVSLSIIILKRDKKRLNKVFSGFYILVSLGLFFNFIYAPMRSNDLVIIIEILNFITNYCLLLGPIFLVIFQLILLKSEKIITEKKQTIIFVSYSIVLLSMIGFMFGEETGVDILGPNWVPIYNLPIFIYLVVVHSIGSTIPTIFLSTMIYRKLEDIAIRNKWRFFMVGIHSLNIFMYGTYSSYILEVVLPGFRFGWSIVGLILVVTGGYMVFYGVGRQLRKEETKFTIGNLEEIKRIMQTSTKVNLDRMQDVLGMERKNFNKEIFKWAEIFNFTIDGSYFF</sequence>
<keyword evidence="1" id="KW-0812">Transmembrane</keyword>
<name>X1FA04_9ZZZZ</name>
<feature type="transmembrane region" description="Helical" evidence="1">
    <location>
        <begin position="12"/>
        <end position="33"/>
    </location>
</feature>